<evidence type="ECO:0000313" key="12">
    <source>
        <dbReference type="EMBL" id="MEY6432703.1"/>
    </source>
</evidence>
<evidence type="ECO:0000259" key="11">
    <source>
        <dbReference type="Pfam" id="PF21687"/>
    </source>
</evidence>
<dbReference type="PANTHER" id="PTHR38831">
    <property type="entry name" value="TYPE II SECRETION SYSTEM PROTEIN K"/>
    <property type="match status" value="1"/>
</dbReference>
<evidence type="ECO:0000256" key="6">
    <source>
        <dbReference type="ARBA" id="ARBA00022692"/>
    </source>
</evidence>
<dbReference type="Pfam" id="PF21687">
    <property type="entry name" value="T2SSK_1st"/>
    <property type="match status" value="1"/>
</dbReference>
<dbReference type="InterPro" id="IPR005628">
    <property type="entry name" value="GspK"/>
</dbReference>
<gene>
    <name evidence="12" type="ORF">ABC977_09830</name>
</gene>
<keyword evidence="7" id="KW-0653">Protein transport</keyword>
<feature type="transmembrane region" description="Helical" evidence="10">
    <location>
        <begin position="12"/>
        <end position="34"/>
    </location>
</feature>
<comment type="caution">
    <text evidence="12">The sequence shown here is derived from an EMBL/GenBank/DDBJ whole genome shotgun (WGS) entry which is preliminary data.</text>
</comment>
<evidence type="ECO:0000256" key="1">
    <source>
        <dbReference type="ARBA" id="ARBA00004533"/>
    </source>
</evidence>
<keyword evidence="4" id="KW-1003">Cell membrane</keyword>
<name>A0ABV4BHG3_9GAMM</name>
<dbReference type="Proteomes" id="UP001564408">
    <property type="component" value="Unassembled WGS sequence"/>
</dbReference>
<comment type="similarity">
    <text evidence="2">Belongs to the GSP K family.</text>
</comment>
<comment type="subcellular location">
    <subcellularLocation>
        <location evidence="1">Cell inner membrane</location>
    </subcellularLocation>
</comment>
<dbReference type="InterPro" id="IPR038072">
    <property type="entry name" value="GspK_central_sf"/>
</dbReference>
<evidence type="ECO:0000256" key="3">
    <source>
        <dbReference type="ARBA" id="ARBA00022448"/>
    </source>
</evidence>
<dbReference type="SUPFAM" id="SSF158544">
    <property type="entry name" value="GspK insert domain-like"/>
    <property type="match status" value="1"/>
</dbReference>
<keyword evidence="3" id="KW-0813">Transport</keyword>
<evidence type="ECO:0000256" key="10">
    <source>
        <dbReference type="SAM" id="Phobius"/>
    </source>
</evidence>
<evidence type="ECO:0000256" key="5">
    <source>
        <dbReference type="ARBA" id="ARBA00022519"/>
    </source>
</evidence>
<dbReference type="Gene3D" id="1.10.40.60">
    <property type="entry name" value="EpsJ-like"/>
    <property type="match status" value="1"/>
</dbReference>
<reference evidence="12 13" key="1">
    <citation type="submission" date="2024-05" db="EMBL/GenBank/DDBJ databases">
        <title>Genome Sequence and Characterization of the New Strain Purple Sulfur Bacterium of Genus Thioalkalicoccus.</title>
        <authorList>
            <person name="Bryantseva I.A."/>
            <person name="Kyndt J.A."/>
            <person name="Imhoff J.F."/>
        </authorList>
    </citation>
    <scope>NUCLEOTIDE SEQUENCE [LARGE SCALE GENOMIC DNA]</scope>
    <source>
        <strain evidence="12 13">Um2</strain>
    </source>
</reference>
<feature type="domain" description="T2SS protein K first SAM-like" evidence="11">
    <location>
        <begin position="112"/>
        <end position="200"/>
    </location>
</feature>
<protein>
    <submittedName>
        <fullName evidence="12">Type II secretion system protein GspK</fullName>
    </submittedName>
</protein>
<keyword evidence="9 10" id="KW-0472">Membrane</keyword>
<evidence type="ECO:0000256" key="2">
    <source>
        <dbReference type="ARBA" id="ARBA00007246"/>
    </source>
</evidence>
<keyword evidence="6 10" id="KW-0812">Transmembrane</keyword>
<evidence type="ECO:0000256" key="4">
    <source>
        <dbReference type="ARBA" id="ARBA00022475"/>
    </source>
</evidence>
<dbReference type="InterPro" id="IPR049031">
    <property type="entry name" value="T2SSK_SAM-like_1st"/>
</dbReference>
<evidence type="ECO:0000256" key="7">
    <source>
        <dbReference type="ARBA" id="ARBA00022927"/>
    </source>
</evidence>
<organism evidence="12 13">
    <name type="scientific">Thioalkalicoccus limnaeus</name>
    <dbReference type="NCBI Taxonomy" id="120681"/>
    <lineage>
        <taxon>Bacteria</taxon>
        <taxon>Pseudomonadati</taxon>
        <taxon>Pseudomonadota</taxon>
        <taxon>Gammaproteobacteria</taxon>
        <taxon>Chromatiales</taxon>
        <taxon>Chromatiaceae</taxon>
        <taxon>Thioalkalicoccus</taxon>
    </lineage>
</organism>
<dbReference type="PANTHER" id="PTHR38831:SF2">
    <property type="entry name" value="TYPE II SECRETION SYSTEM PROTEIN K"/>
    <property type="match status" value="1"/>
</dbReference>
<keyword evidence="5" id="KW-0997">Cell inner membrane</keyword>
<accession>A0ABV4BHG3</accession>
<keyword evidence="13" id="KW-1185">Reference proteome</keyword>
<dbReference type="RefSeq" id="WP_369667089.1">
    <property type="nucleotide sequence ID" value="NZ_JBDKXB010000011.1"/>
</dbReference>
<sequence length="302" mass="33344">MADRARSGRIRGIALVLVLWVIALLTVMALGLTATQRTETSLTRNHVDTVRFRALAEAAVHYALLHLSAPVPVEWRQSSEIWAADGWPRTWIFAGETLEVRVFHEASRIDLNHASGERLEALLHALDIPPDEATALANRILDWRDPDDLRRLDGAEDSDYEAAGRPYGSKDGPFSSVAELQQILGMTPPLYRAIEPAVTVDIGSDQVDEELASALVLAALQGLSLEEAEERLRLRDEQLLGEAETLGAVARGGPLLRIRVDWIRDGRGTQAMETLVMAQPGASPPFRTRWQRYGLAARPDQP</sequence>
<proteinExistence type="inferred from homology"/>
<evidence type="ECO:0000256" key="8">
    <source>
        <dbReference type="ARBA" id="ARBA00022989"/>
    </source>
</evidence>
<evidence type="ECO:0000256" key="9">
    <source>
        <dbReference type="ARBA" id="ARBA00023136"/>
    </source>
</evidence>
<dbReference type="EMBL" id="JBDKXB010000011">
    <property type="protein sequence ID" value="MEY6432703.1"/>
    <property type="molecule type" value="Genomic_DNA"/>
</dbReference>
<evidence type="ECO:0000313" key="13">
    <source>
        <dbReference type="Proteomes" id="UP001564408"/>
    </source>
</evidence>
<keyword evidence="8 10" id="KW-1133">Transmembrane helix</keyword>